<dbReference type="EMBL" id="NIXP01000076">
    <property type="protein sequence ID" value="OWR33578.1"/>
    <property type="molecule type" value="Genomic_DNA"/>
</dbReference>
<protein>
    <recommendedName>
        <fullName evidence="3">DNA-binding protein</fullName>
    </recommendedName>
</protein>
<sequence>MTERDTIVDPLARLLEQDLLQRYGPMIGQDDLRQALGYSSSDAFRQALARGVLPVPVFAIAHRRGKFALCKDVAQWLAQLRHHAQGVESAGC</sequence>
<name>A0A246KYE5_9GAMM</name>
<evidence type="ECO:0000313" key="1">
    <source>
        <dbReference type="EMBL" id="OWR33578.1"/>
    </source>
</evidence>
<accession>A0A246KYE5</accession>
<evidence type="ECO:0008006" key="3">
    <source>
        <dbReference type="Google" id="ProtNLM"/>
    </source>
</evidence>
<proteinExistence type="predicted"/>
<dbReference type="Proteomes" id="UP000197904">
    <property type="component" value="Unassembled WGS sequence"/>
</dbReference>
<reference evidence="1 2" key="1">
    <citation type="submission" date="2017-06" db="EMBL/GenBank/DDBJ databases">
        <authorList>
            <person name="Kim H.J."/>
            <person name="Triplett B.A."/>
        </authorList>
    </citation>
    <scope>NUCLEOTIDE SEQUENCE [LARGE SCALE GENOMIC DNA]</scope>
    <source>
        <strain evidence="1 2">S18795</strain>
    </source>
</reference>
<evidence type="ECO:0000313" key="2">
    <source>
        <dbReference type="Proteomes" id="UP000197904"/>
    </source>
</evidence>
<comment type="caution">
    <text evidence="1">The sequence shown here is derived from an EMBL/GenBank/DDBJ whole genome shotgun (WGS) entry which is preliminary data.</text>
</comment>
<dbReference type="AlphaFoldDB" id="A0A246KYE5"/>
<organism evidence="1 2">
    <name type="scientific">Stenotrophomonas pavanii</name>
    <dbReference type="NCBI Taxonomy" id="487698"/>
    <lineage>
        <taxon>Bacteria</taxon>
        <taxon>Pseudomonadati</taxon>
        <taxon>Pseudomonadota</taxon>
        <taxon>Gammaproteobacteria</taxon>
        <taxon>Lysobacterales</taxon>
        <taxon>Lysobacteraceae</taxon>
        <taxon>Stenotrophomonas</taxon>
    </lineage>
</organism>
<gene>
    <name evidence="1" type="ORF">CEE55_11020</name>
</gene>